<dbReference type="AlphaFoldDB" id="A0A8X6FEY6"/>
<keyword evidence="2" id="KW-1185">Reference proteome</keyword>
<reference evidence="1" key="1">
    <citation type="submission" date="2020-07" db="EMBL/GenBank/DDBJ databases">
        <title>Multicomponent nature underlies the extraordinary mechanical properties of spider dragline silk.</title>
        <authorList>
            <person name="Kono N."/>
            <person name="Nakamura H."/>
            <person name="Mori M."/>
            <person name="Yoshida Y."/>
            <person name="Ohtoshi R."/>
            <person name="Malay A.D."/>
            <person name="Moran D.A.P."/>
            <person name="Tomita M."/>
            <person name="Numata K."/>
            <person name="Arakawa K."/>
        </authorList>
    </citation>
    <scope>NUCLEOTIDE SEQUENCE</scope>
</reference>
<evidence type="ECO:0000313" key="2">
    <source>
        <dbReference type="Proteomes" id="UP000887116"/>
    </source>
</evidence>
<proteinExistence type="predicted"/>
<gene>
    <name evidence="1" type="ORF">TNCT_478591</name>
</gene>
<name>A0A8X6FEY6_TRICU</name>
<evidence type="ECO:0000313" key="1">
    <source>
        <dbReference type="EMBL" id="GFQ77711.1"/>
    </source>
</evidence>
<organism evidence="1 2">
    <name type="scientific">Trichonephila clavata</name>
    <name type="common">Joro spider</name>
    <name type="synonym">Nephila clavata</name>
    <dbReference type="NCBI Taxonomy" id="2740835"/>
    <lineage>
        <taxon>Eukaryota</taxon>
        <taxon>Metazoa</taxon>
        <taxon>Ecdysozoa</taxon>
        <taxon>Arthropoda</taxon>
        <taxon>Chelicerata</taxon>
        <taxon>Arachnida</taxon>
        <taxon>Araneae</taxon>
        <taxon>Araneomorphae</taxon>
        <taxon>Entelegynae</taxon>
        <taxon>Araneoidea</taxon>
        <taxon>Nephilidae</taxon>
        <taxon>Trichonephila</taxon>
    </lineage>
</organism>
<dbReference type="Proteomes" id="UP000887116">
    <property type="component" value="Unassembled WGS sequence"/>
</dbReference>
<accession>A0A8X6FEY6</accession>
<dbReference type="EMBL" id="BMAO01002033">
    <property type="protein sequence ID" value="GFQ77711.1"/>
    <property type="molecule type" value="Genomic_DNA"/>
</dbReference>
<protein>
    <submittedName>
        <fullName evidence="1">Uncharacterized protein</fullName>
    </submittedName>
</protein>
<sequence>MVPNHFGHVKMLPCTCSELTFLGYNGVISDHGLLVSRFVVVTGITRYGAYRRIGIDSKKMASQFDPLYV</sequence>
<comment type="caution">
    <text evidence="1">The sequence shown here is derived from an EMBL/GenBank/DDBJ whole genome shotgun (WGS) entry which is preliminary data.</text>
</comment>